<evidence type="ECO:0000313" key="3">
    <source>
        <dbReference type="Proteomes" id="UP000515908"/>
    </source>
</evidence>
<dbReference type="AlphaFoldDB" id="A0A7G2BZF2"/>
<keyword evidence="3" id="KW-1185">Reference proteome</keyword>
<evidence type="ECO:0000256" key="1">
    <source>
        <dbReference type="SAM" id="MobiDB-lite"/>
    </source>
</evidence>
<dbReference type="Proteomes" id="UP000515908">
    <property type="component" value="Chromosome 01"/>
</dbReference>
<accession>A0A7G2BZF2</accession>
<organism evidence="2 3">
    <name type="scientific">Angomonas deanei</name>
    <dbReference type="NCBI Taxonomy" id="59799"/>
    <lineage>
        <taxon>Eukaryota</taxon>
        <taxon>Discoba</taxon>
        <taxon>Euglenozoa</taxon>
        <taxon>Kinetoplastea</taxon>
        <taxon>Metakinetoplastina</taxon>
        <taxon>Trypanosomatida</taxon>
        <taxon>Trypanosomatidae</taxon>
        <taxon>Strigomonadinae</taxon>
        <taxon>Angomonas</taxon>
    </lineage>
</organism>
<reference evidence="2 3" key="1">
    <citation type="submission" date="2020-08" db="EMBL/GenBank/DDBJ databases">
        <authorList>
            <person name="Newling K."/>
            <person name="Davey J."/>
            <person name="Forrester S."/>
        </authorList>
    </citation>
    <scope>NUCLEOTIDE SEQUENCE [LARGE SCALE GENOMIC DNA]</scope>
    <source>
        <strain evidence="3">Crithidia deanei Carvalho (ATCC PRA-265)</strain>
    </source>
</reference>
<name>A0A7G2BZF2_9TRYP</name>
<evidence type="ECO:0000313" key="2">
    <source>
        <dbReference type="EMBL" id="CAD2212830.1"/>
    </source>
</evidence>
<protein>
    <submittedName>
        <fullName evidence="2">Uncharacterized protein</fullName>
    </submittedName>
</protein>
<sequence>MSDAVPAAFLTRWIALQEENRRLRQQVAEWSMERTALQEEIIRLQAMNDELRRDNAHLRERNAELANRNGERRVGQGVSCPRGCAARRAG</sequence>
<dbReference type="VEuPathDB" id="TriTrypDB:ADEAN_000024200"/>
<gene>
    <name evidence="2" type="ORF">ADEAN_000024200</name>
</gene>
<feature type="region of interest" description="Disordered" evidence="1">
    <location>
        <begin position="67"/>
        <end position="90"/>
    </location>
</feature>
<dbReference type="EMBL" id="LR877145">
    <property type="protein sequence ID" value="CAD2212830.1"/>
    <property type="molecule type" value="Genomic_DNA"/>
</dbReference>
<proteinExistence type="predicted"/>